<reference evidence="1 2" key="1">
    <citation type="submission" date="2015-01" db="EMBL/GenBank/DDBJ databases">
        <title>Genome Sequencing of Rickettsiales.</title>
        <authorList>
            <person name="Daugherty S.C."/>
            <person name="Su Q."/>
            <person name="Abolude K."/>
            <person name="Beier-Sexton M."/>
            <person name="Carlyon J.A."/>
            <person name="Carter R."/>
            <person name="Day N.P."/>
            <person name="Dumler S.J."/>
            <person name="Dyachenko V."/>
            <person name="Godinez A."/>
            <person name="Kurtti T.J."/>
            <person name="Lichay M."/>
            <person name="Mullins K.E."/>
            <person name="Ott S."/>
            <person name="Pappas-Brown V."/>
            <person name="Paris D.H."/>
            <person name="Patel P."/>
            <person name="Richards A.L."/>
            <person name="Sadzewicz L."/>
            <person name="Sears K."/>
            <person name="Seidman D."/>
            <person name="Sengamalay N."/>
            <person name="Stenos J."/>
            <person name="Tallon L.J."/>
            <person name="Vincent G."/>
            <person name="Fraser C.M."/>
            <person name="Munderloh U."/>
            <person name="Dunning-Hotopp J.C."/>
        </authorList>
    </citation>
    <scope>NUCLEOTIDE SEQUENCE [LARGE SCALE GENOMIC DNA]</scope>
    <source>
        <strain evidence="1 2">NCH-1</strain>
    </source>
</reference>
<dbReference type="EMBL" id="LANT01000001">
    <property type="protein sequence ID" value="KJV68611.1"/>
    <property type="molecule type" value="Genomic_DNA"/>
</dbReference>
<name>A0A0F3NLH1_ANAPH</name>
<protein>
    <submittedName>
        <fullName evidence="1">Uncharacterized protein</fullName>
    </submittedName>
</protein>
<dbReference type="PATRIC" id="fig|1359161.3.peg.329"/>
<evidence type="ECO:0000313" key="1">
    <source>
        <dbReference type="EMBL" id="KJV68611.1"/>
    </source>
</evidence>
<comment type="caution">
    <text evidence="1">The sequence shown here is derived from an EMBL/GenBank/DDBJ whole genome shotgun (WGS) entry which is preliminary data.</text>
</comment>
<proteinExistence type="predicted"/>
<organism evidence="1 2">
    <name type="scientific">Anaplasma phagocytophilum str. NCH-1</name>
    <dbReference type="NCBI Taxonomy" id="1359161"/>
    <lineage>
        <taxon>Bacteria</taxon>
        <taxon>Pseudomonadati</taxon>
        <taxon>Pseudomonadota</taxon>
        <taxon>Alphaproteobacteria</taxon>
        <taxon>Rickettsiales</taxon>
        <taxon>Anaplasmataceae</taxon>
        <taxon>Anaplasma</taxon>
        <taxon>phagocytophilum group</taxon>
    </lineage>
</organism>
<dbReference type="Proteomes" id="UP000033754">
    <property type="component" value="Unassembled WGS sequence"/>
</dbReference>
<dbReference type="AlphaFoldDB" id="A0A0F3NLH1"/>
<gene>
    <name evidence="1" type="ORF">EPHNCH_0317</name>
</gene>
<evidence type="ECO:0000313" key="2">
    <source>
        <dbReference type="Proteomes" id="UP000033754"/>
    </source>
</evidence>
<accession>A0A0F3NLH1</accession>
<sequence length="44" mass="4980">MHTFVLWSSKISCMDYTVQMGVSMGKLVSEKRDEQIGSQLVDDV</sequence>